<reference evidence="1" key="1">
    <citation type="submission" date="2023-10" db="EMBL/GenBank/DDBJ databases">
        <title>Amphibacter perezi, gen. nov., sp. nov. a novel taxa of the family Comamonadaceae, class Betaproteobacteria isolated from the skin microbiota of Pelophylax perezi from different populations.</title>
        <authorList>
            <person name="Costa S."/>
            <person name="Proenca D.N."/>
            <person name="Lopes I."/>
            <person name="Morais P.V."/>
        </authorList>
    </citation>
    <scope>NUCLEOTIDE SEQUENCE</scope>
    <source>
        <strain evidence="1">SL12-8</strain>
    </source>
</reference>
<name>A0ACC6P1G5_9BURK</name>
<gene>
    <name evidence="1" type="ORF">RV045_05825</name>
</gene>
<evidence type="ECO:0000313" key="1">
    <source>
        <dbReference type="EMBL" id="MEJ7137952.1"/>
    </source>
</evidence>
<proteinExistence type="predicted"/>
<dbReference type="EMBL" id="JAWDIE010000007">
    <property type="protein sequence ID" value="MEJ7137952.1"/>
    <property type="molecule type" value="Genomic_DNA"/>
</dbReference>
<dbReference type="Proteomes" id="UP001364695">
    <property type="component" value="Unassembled WGS sequence"/>
</dbReference>
<comment type="caution">
    <text evidence="1">The sequence shown here is derived from an EMBL/GenBank/DDBJ whole genome shotgun (WGS) entry which is preliminary data.</text>
</comment>
<sequence>MPDHPFSPDVTEPHQAWAPLAARVGQLLDRVEHLLGAGAAATVDWSASTAFRCRAASGPWGSARLVLEPVGQVAPMALDALLEVDDQKERLRANTEQFVRGLPANHVLLTGARGTGKSSLIKAVLQHYAPRGLRLIEVDKEDLARLPEVMALVAGRPERFVVYCDDLSFDEGESGYKALKSALDGTISAQGDNVLIYATSNRRHLLPERFSDNLSTNRSDDGEIHPGEAIEEKISLSERFGLWLSFYPFSQDQYLAITGQWLRHLGASDEQVAQARPHALTWATQRGSRSGRVAQQFARDHMGRISLALGDPA</sequence>
<accession>A0ACC6P1G5</accession>
<keyword evidence="1" id="KW-0067">ATP-binding</keyword>
<keyword evidence="2" id="KW-1185">Reference proteome</keyword>
<protein>
    <submittedName>
        <fullName evidence="1">ATP-binding protein</fullName>
    </submittedName>
</protein>
<evidence type="ECO:0000313" key="2">
    <source>
        <dbReference type="Proteomes" id="UP001364695"/>
    </source>
</evidence>
<keyword evidence="1" id="KW-0547">Nucleotide-binding</keyword>
<organism evidence="1 2">
    <name type="scientific">Amphibiibacter pelophylacis</name>
    <dbReference type="NCBI Taxonomy" id="1799477"/>
    <lineage>
        <taxon>Bacteria</taxon>
        <taxon>Pseudomonadati</taxon>
        <taxon>Pseudomonadota</taxon>
        <taxon>Betaproteobacteria</taxon>
        <taxon>Burkholderiales</taxon>
        <taxon>Sphaerotilaceae</taxon>
        <taxon>Amphibiibacter</taxon>
    </lineage>
</organism>